<feature type="compositionally biased region" description="Polar residues" evidence="1">
    <location>
        <begin position="81"/>
        <end position="90"/>
    </location>
</feature>
<sequence length="188" mass="20075">MSKRYELVFHGELISGFTETAAKQNVAKLFKANEQQIAIFFSGKRVVIKNQLDQATGEKYLQALKKAGLNCQLTEMGASDSAASSRPTSHAKQPPPAQAQQPPKPAEPSDQASQAESSEASVDAPEWSIAPTGSLMKEPSKTAPPPPPDTSELSIAPMKGYIVEPSKKTPPPAPDTSHLSVKPAEKKD</sequence>
<dbReference type="RefSeq" id="WP_274690293.1">
    <property type="nucleotide sequence ID" value="NZ_JAPMOU010000026.1"/>
</dbReference>
<gene>
    <name evidence="2" type="ORF">ORQ98_18570</name>
</gene>
<comment type="caution">
    <text evidence="2">The sequence shown here is derived from an EMBL/GenBank/DDBJ whole genome shotgun (WGS) entry which is preliminary data.</text>
</comment>
<name>A0ABT5UEM8_9GAMM</name>
<accession>A0ABT5UEM8</accession>
<feature type="compositionally biased region" description="Low complexity" evidence="1">
    <location>
        <begin position="108"/>
        <end position="124"/>
    </location>
</feature>
<dbReference type="Proteomes" id="UP001528823">
    <property type="component" value="Unassembled WGS sequence"/>
</dbReference>
<organism evidence="2 3">
    <name type="scientific">Spartinivicinus poritis</name>
    <dbReference type="NCBI Taxonomy" id="2994640"/>
    <lineage>
        <taxon>Bacteria</taxon>
        <taxon>Pseudomonadati</taxon>
        <taxon>Pseudomonadota</taxon>
        <taxon>Gammaproteobacteria</taxon>
        <taxon>Oceanospirillales</taxon>
        <taxon>Zooshikellaceae</taxon>
        <taxon>Spartinivicinus</taxon>
    </lineage>
</organism>
<keyword evidence="3" id="KW-1185">Reference proteome</keyword>
<protein>
    <submittedName>
        <fullName evidence="2">Uncharacterized protein</fullName>
    </submittedName>
</protein>
<reference evidence="2 3" key="1">
    <citation type="submission" date="2022-11" db="EMBL/GenBank/DDBJ databases">
        <title>Spartinivicinus poritis sp. nov., isolated from scleractinian coral Porites lutea.</title>
        <authorList>
            <person name="Zhang G."/>
            <person name="Cai L."/>
            <person name="Wei Q."/>
        </authorList>
    </citation>
    <scope>NUCLEOTIDE SEQUENCE [LARGE SCALE GENOMIC DNA]</scope>
    <source>
        <strain evidence="2 3">A2-2</strain>
    </source>
</reference>
<evidence type="ECO:0000256" key="1">
    <source>
        <dbReference type="SAM" id="MobiDB-lite"/>
    </source>
</evidence>
<dbReference type="EMBL" id="JAPMOU010000026">
    <property type="protein sequence ID" value="MDE1463962.1"/>
    <property type="molecule type" value="Genomic_DNA"/>
</dbReference>
<evidence type="ECO:0000313" key="3">
    <source>
        <dbReference type="Proteomes" id="UP001528823"/>
    </source>
</evidence>
<proteinExistence type="predicted"/>
<feature type="compositionally biased region" description="Pro residues" evidence="1">
    <location>
        <begin position="93"/>
        <end position="106"/>
    </location>
</feature>
<feature type="region of interest" description="Disordered" evidence="1">
    <location>
        <begin position="77"/>
        <end position="188"/>
    </location>
</feature>
<evidence type="ECO:0000313" key="2">
    <source>
        <dbReference type="EMBL" id="MDE1463962.1"/>
    </source>
</evidence>